<dbReference type="GO" id="GO:0005886">
    <property type="term" value="C:plasma membrane"/>
    <property type="evidence" value="ECO:0007669"/>
    <property type="project" value="UniProtKB-SubCell"/>
</dbReference>
<keyword evidence="2" id="KW-0813">Transport</keyword>
<dbReference type="InterPro" id="IPR051535">
    <property type="entry name" value="Siderophore_ABC-ATPase"/>
</dbReference>
<dbReference type="InterPro" id="IPR003439">
    <property type="entry name" value="ABC_transporter-like_ATP-bd"/>
</dbReference>
<dbReference type="InterPro" id="IPR027417">
    <property type="entry name" value="P-loop_NTPase"/>
</dbReference>
<dbReference type="Proteomes" id="UP000018680">
    <property type="component" value="Chromosome"/>
</dbReference>
<dbReference type="STRING" id="1307761.L21SP2_2732"/>
<keyword evidence="5" id="KW-0547">Nucleotide-binding</keyword>
<dbReference type="Gene3D" id="3.40.50.300">
    <property type="entry name" value="P-loop containing nucleotide triphosphate hydrolases"/>
    <property type="match status" value="2"/>
</dbReference>
<dbReference type="PROSITE" id="PS00211">
    <property type="entry name" value="ABC_TRANSPORTER_1"/>
    <property type="match status" value="2"/>
</dbReference>
<keyword evidence="4" id="KW-0410">Iron transport</keyword>
<organism evidence="12 13">
    <name type="scientific">Salinispira pacifica</name>
    <dbReference type="NCBI Taxonomy" id="1307761"/>
    <lineage>
        <taxon>Bacteria</taxon>
        <taxon>Pseudomonadati</taxon>
        <taxon>Spirochaetota</taxon>
        <taxon>Spirochaetia</taxon>
        <taxon>Spirochaetales</taxon>
        <taxon>Spirochaetaceae</taxon>
        <taxon>Salinispira</taxon>
    </lineage>
</organism>
<reference evidence="12 13" key="1">
    <citation type="journal article" date="2015" name="Stand. Genomic Sci.">
        <title>Complete genome sequence and description of Salinispira pacifica gen. nov., sp. nov., a novel spirochaete isolated form a hypersaline microbial mat.</title>
        <authorList>
            <person name="Ben Hania W."/>
            <person name="Joseph M."/>
            <person name="Schumann P."/>
            <person name="Bunk B."/>
            <person name="Fiebig A."/>
            <person name="Sproer C."/>
            <person name="Klenk H.P."/>
            <person name="Fardeau M.L."/>
            <person name="Spring S."/>
        </authorList>
    </citation>
    <scope>NUCLEOTIDE SEQUENCE [LARGE SCALE GENOMIC DNA]</scope>
    <source>
        <strain evidence="12 13">L21-RPul-D2</strain>
    </source>
</reference>
<feature type="domain" description="ABC transporter" evidence="11">
    <location>
        <begin position="289"/>
        <end position="532"/>
    </location>
</feature>
<keyword evidence="13" id="KW-1185">Reference proteome</keyword>
<evidence type="ECO:0000256" key="7">
    <source>
        <dbReference type="ARBA" id="ARBA00023004"/>
    </source>
</evidence>
<proteinExistence type="predicted"/>
<evidence type="ECO:0000313" key="13">
    <source>
        <dbReference type="Proteomes" id="UP000018680"/>
    </source>
</evidence>
<feature type="region of interest" description="Disordered" evidence="10">
    <location>
        <begin position="258"/>
        <end position="286"/>
    </location>
</feature>
<evidence type="ECO:0000313" key="12">
    <source>
        <dbReference type="EMBL" id="AHC16084.1"/>
    </source>
</evidence>
<keyword evidence="9" id="KW-0472">Membrane</keyword>
<evidence type="ECO:0000256" key="8">
    <source>
        <dbReference type="ARBA" id="ARBA00023065"/>
    </source>
</evidence>
<dbReference type="SMART" id="SM00382">
    <property type="entry name" value="AAA"/>
    <property type="match status" value="2"/>
</dbReference>
<accession>V5WKL8</accession>
<dbReference type="Pfam" id="PF00005">
    <property type="entry name" value="ABC_tran"/>
    <property type="match status" value="2"/>
</dbReference>
<evidence type="ECO:0000259" key="11">
    <source>
        <dbReference type="PROSITE" id="PS50893"/>
    </source>
</evidence>
<dbReference type="InterPro" id="IPR017871">
    <property type="entry name" value="ABC_transporter-like_CS"/>
</dbReference>
<evidence type="ECO:0000256" key="3">
    <source>
        <dbReference type="ARBA" id="ARBA00022475"/>
    </source>
</evidence>
<dbReference type="GO" id="GO:0005524">
    <property type="term" value="F:ATP binding"/>
    <property type="evidence" value="ECO:0007669"/>
    <property type="project" value="UniProtKB-KW"/>
</dbReference>
<dbReference type="GO" id="GO:0006826">
    <property type="term" value="P:iron ion transport"/>
    <property type="evidence" value="ECO:0007669"/>
    <property type="project" value="UniProtKB-KW"/>
</dbReference>
<evidence type="ECO:0000256" key="5">
    <source>
        <dbReference type="ARBA" id="ARBA00022741"/>
    </source>
</evidence>
<feature type="domain" description="ABC transporter" evidence="11">
    <location>
        <begin position="15"/>
        <end position="250"/>
    </location>
</feature>
<gene>
    <name evidence="12" type="ORF">L21SP2_2732</name>
</gene>
<dbReference type="CDD" id="cd03214">
    <property type="entry name" value="ABC_Iron-Siderophores_B12_Hemin"/>
    <property type="match status" value="2"/>
</dbReference>
<evidence type="ECO:0000256" key="4">
    <source>
        <dbReference type="ARBA" id="ARBA00022496"/>
    </source>
</evidence>
<evidence type="ECO:0000256" key="2">
    <source>
        <dbReference type="ARBA" id="ARBA00022448"/>
    </source>
</evidence>
<dbReference type="GO" id="GO:0016887">
    <property type="term" value="F:ATP hydrolysis activity"/>
    <property type="evidence" value="ECO:0007669"/>
    <property type="project" value="InterPro"/>
</dbReference>
<dbReference type="KEGG" id="slr:L21SP2_2732"/>
<dbReference type="SUPFAM" id="SSF52540">
    <property type="entry name" value="P-loop containing nucleoside triphosphate hydrolases"/>
    <property type="match status" value="2"/>
</dbReference>
<dbReference type="InterPro" id="IPR003593">
    <property type="entry name" value="AAA+_ATPase"/>
</dbReference>
<dbReference type="PROSITE" id="PS50893">
    <property type="entry name" value="ABC_TRANSPORTER_2"/>
    <property type="match status" value="2"/>
</dbReference>
<dbReference type="HOGENOM" id="CLU_494220_0_0_12"/>
<protein>
    <recommendedName>
        <fullName evidence="11">ABC transporter domain-containing protein</fullName>
    </recommendedName>
</protein>
<dbReference type="PANTHER" id="PTHR42771:SF2">
    <property type="entry name" value="IRON(3+)-HYDROXAMATE IMPORT ATP-BINDING PROTEIN FHUC"/>
    <property type="match status" value="1"/>
</dbReference>
<evidence type="ECO:0000256" key="1">
    <source>
        <dbReference type="ARBA" id="ARBA00004202"/>
    </source>
</evidence>
<dbReference type="eggNOG" id="COG1120">
    <property type="taxonomic scope" value="Bacteria"/>
</dbReference>
<keyword evidence="8" id="KW-0406">Ion transport</keyword>
<dbReference type="FunFam" id="3.40.50.300:FF:000134">
    <property type="entry name" value="Iron-enterobactin ABC transporter ATP-binding protein"/>
    <property type="match status" value="2"/>
</dbReference>
<evidence type="ECO:0000256" key="10">
    <source>
        <dbReference type="SAM" id="MobiDB-lite"/>
    </source>
</evidence>
<comment type="subcellular location">
    <subcellularLocation>
        <location evidence="1">Cell membrane</location>
        <topology evidence="1">Peripheral membrane protein</topology>
    </subcellularLocation>
</comment>
<dbReference type="AlphaFoldDB" id="V5WKL8"/>
<evidence type="ECO:0000256" key="6">
    <source>
        <dbReference type="ARBA" id="ARBA00022840"/>
    </source>
</evidence>
<keyword evidence="3" id="KW-1003">Cell membrane</keyword>
<name>V5WKL8_9SPIO</name>
<dbReference type="EMBL" id="CP006939">
    <property type="protein sequence ID" value="AHC16084.1"/>
    <property type="molecule type" value="Genomic_DNA"/>
</dbReference>
<keyword evidence="7" id="KW-0408">Iron</keyword>
<keyword evidence="6" id="KW-0067">ATP-binding</keyword>
<dbReference type="PANTHER" id="PTHR42771">
    <property type="entry name" value="IRON(3+)-HYDROXAMATE IMPORT ATP-BINDING PROTEIN FHUC"/>
    <property type="match status" value="1"/>
</dbReference>
<sequence>MADTYDAGHPPDEVIRVSDLNLEYTPGVPVVKNVNLSIPRGAITALIGPNGCGKSTLLRGMAGLIKPASGEVSLDHTQILEHSPKVRARKLGFLPQSFRIPMGITVYDMVLRGRYPHLGAFSSPGPEDIRAAETALKNTGMFEFRSRALDQLSGGQRQLVWIAMALAQESDTLLLDEPTSYLDLRHRRRLLSLIRSMVPEKTVILVLHELNDALELSDFILAMKDGHILGRGTPAEIISSSIPERLFDTEFVRIDAESTHGQKKGSGLSYLLPRSSPASPRAGTSGVPLRAENLNFTYETSRQRAGKLHALKHISCGISGGKVTGIIGPNGSGKSTLLRHFTGLLTPHSGEVHVLEKPLTKTPVRERARTISHLAQQSEDMGEITLLELVSMGRYPHVAPGKRWSFEERQVMEKAVSRMGLQGLENIPVQQLSGGQLQRARIAMSIAHGSPIVILDEPTTFLDIRHQEDTLQHLRELNRSSQVTVLMVLHDITQAARYCDELILMDQGRVIAQGAPGTVLTPLRIREIFGVESRRIEDAGHDQLLPVPRLW</sequence>
<dbReference type="RefSeq" id="WP_024268982.1">
    <property type="nucleotide sequence ID" value="NC_023035.1"/>
</dbReference>
<evidence type="ECO:0000256" key="9">
    <source>
        <dbReference type="ARBA" id="ARBA00023136"/>
    </source>
</evidence>
<dbReference type="OrthoDB" id="9805565at2"/>